<dbReference type="SMART" id="SM00054">
    <property type="entry name" value="EFh"/>
    <property type="match status" value="3"/>
</dbReference>
<organism evidence="5 6">
    <name type="scientific">Allacma fusca</name>
    <dbReference type="NCBI Taxonomy" id="39272"/>
    <lineage>
        <taxon>Eukaryota</taxon>
        <taxon>Metazoa</taxon>
        <taxon>Ecdysozoa</taxon>
        <taxon>Arthropoda</taxon>
        <taxon>Hexapoda</taxon>
        <taxon>Collembola</taxon>
        <taxon>Symphypleona</taxon>
        <taxon>Sminthuridae</taxon>
        <taxon>Allacma</taxon>
    </lineage>
</organism>
<accession>A0A8J2P9P5</accession>
<dbReference type="PANTHER" id="PTHR23055:SF60">
    <property type="entry name" value="CALAXIN"/>
    <property type="match status" value="1"/>
</dbReference>
<keyword evidence="6" id="KW-1185">Reference proteome</keyword>
<dbReference type="PROSITE" id="PS50222">
    <property type="entry name" value="EF_HAND_2"/>
    <property type="match status" value="3"/>
</dbReference>
<dbReference type="AlphaFoldDB" id="A0A8J2P9P5"/>
<sequence>MPIIKEKALMSQSFGISKELWLEEMAERIEPTVHFSHSECVALLKMYQRLDDMEKMDRLKFRSILYSAFQITDSFMLDRIYRMTDKTDSGYIDHGEWLSILSLMIRGTMDELIEFCYNIYDINGDRALSMEELYMMFSGTFKARGDMDEEEAIDCAKELVQITLKKLDVDQDGIISFSDYKAAVEADPLILQCCGICLPPKQALKAFQYTFTVDYTNFFADWSQHPKKYRKLNKLPLVDVNRKRYVHRKITDVSLPPPSISPMDIFKTNSDPQSNHSDGTGSSRIGL</sequence>
<feature type="domain" description="EF-hand" evidence="4">
    <location>
        <begin position="155"/>
        <end position="190"/>
    </location>
</feature>
<dbReference type="PROSITE" id="PS00018">
    <property type="entry name" value="EF_HAND_1"/>
    <property type="match status" value="2"/>
</dbReference>
<feature type="compositionally biased region" description="Polar residues" evidence="3">
    <location>
        <begin position="267"/>
        <end position="287"/>
    </location>
</feature>
<feature type="domain" description="EF-hand" evidence="4">
    <location>
        <begin position="108"/>
        <end position="143"/>
    </location>
</feature>
<dbReference type="OrthoDB" id="191686at2759"/>
<name>A0A8J2P9P5_9HEXA</name>
<proteinExistence type="predicted"/>
<dbReference type="Proteomes" id="UP000708208">
    <property type="component" value="Unassembled WGS sequence"/>
</dbReference>
<dbReference type="GO" id="GO:0005509">
    <property type="term" value="F:calcium ion binding"/>
    <property type="evidence" value="ECO:0007669"/>
    <property type="project" value="InterPro"/>
</dbReference>
<keyword evidence="2" id="KW-0677">Repeat</keyword>
<evidence type="ECO:0000256" key="3">
    <source>
        <dbReference type="SAM" id="MobiDB-lite"/>
    </source>
</evidence>
<dbReference type="InterPro" id="IPR028846">
    <property type="entry name" value="Recoverin"/>
</dbReference>
<dbReference type="EMBL" id="CAJVCH010316231">
    <property type="protein sequence ID" value="CAG7786357.1"/>
    <property type="molecule type" value="Genomic_DNA"/>
</dbReference>
<protein>
    <recommendedName>
        <fullName evidence="4">EF-hand domain-containing protein</fullName>
    </recommendedName>
</protein>
<comment type="caution">
    <text evidence="5">The sequence shown here is derived from an EMBL/GenBank/DDBJ whole genome shotgun (WGS) entry which is preliminary data.</text>
</comment>
<feature type="region of interest" description="Disordered" evidence="3">
    <location>
        <begin position="262"/>
        <end position="287"/>
    </location>
</feature>
<evidence type="ECO:0000313" key="5">
    <source>
        <dbReference type="EMBL" id="CAG7786357.1"/>
    </source>
</evidence>
<dbReference type="PANTHER" id="PTHR23055">
    <property type="entry name" value="CALCIUM BINDING PROTEINS"/>
    <property type="match status" value="1"/>
</dbReference>
<evidence type="ECO:0000259" key="4">
    <source>
        <dbReference type="PROSITE" id="PS50222"/>
    </source>
</evidence>
<evidence type="ECO:0000313" key="6">
    <source>
        <dbReference type="Proteomes" id="UP000708208"/>
    </source>
</evidence>
<feature type="domain" description="EF-hand" evidence="4">
    <location>
        <begin position="72"/>
        <end position="107"/>
    </location>
</feature>
<dbReference type="InterPro" id="IPR002048">
    <property type="entry name" value="EF_hand_dom"/>
</dbReference>
<evidence type="ECO:0000256" key="2">
    <source>
        <dbReference type="ARBA" id="ARBA00022737"/>
    </source>
</evidence>
<gene>
    <name evidence="5" type="ORF">AFUS01_LOCUS24929</name>
</gene>
<evidence type="ECO:0000256" key="1">
    <source>
        <dbReference type="ARBA" id="ARBA00022723"/>
    </source>
</evidence>
<reference evidence="5" key="1">
    <citation type="submission" date="2021-06" db="EMBL/GenBank/DDBJ databases">
        <authorList>
            <person name="Hodson N. C."/>
            <person name="Mongue J. A."/>
            <person name="Jaron S. K."/>
        </authorList>
    </citation>
    <scope>NUCLEOTIDE SEQUENCE</scope>
</reference>
<dbReference type="InterPro" id="IPR018247">
    <property type="entry name" value="EF_Hand_1_Ca_BS"/>
</dbReference>
<keyword evidence="1" id="KW-0479">Metal-binding</keyword>
<dbReference type="Pfam" id="PF13499">
    <property type="entry name" value="EF-hand_7"/>
    <property type="match status" value="1"/>
</dbReference>